<dbReference type="PANTHER" id="PTHR11552:SF100">
    <property type="entry name" value="DEHYDROGENASE, PUTATIVE (AFU_ORTHOLOGUE AFUA_5G00630)-RELATED"/>
    <property type="match status" value="1"/>
</dbReference>
<evidence type="ECO:0000259" key="4">
    <source>
        <dbReference type="PROSITE" id="PS00624"/>
    </source>
</evidence>
<evidence type="ECO:0000313" key="5">
    <source>
        <dbReference type="EMBL" id="PIA97564.1"/>
    </source>
</evidence>
<dbReference type="PIRSF" id="PIRSF000137">
    <property type="entry name" value="Alcohol_oxidase"/>
    <property type="match status" value="1"/>
</dbReference>
<dbReference type="OrthoDB" id="269227at2759"/>
<keyword evidence="2" id="KW-0274">FAD</keyword>
<gene>
    <name evidence="5" type="ORF">CB0940_05436</name>
    <name evidence="6" type="ORF">RHO25_002592</name>
</gene>
<dbReference type="InterPro" id="IPR000172">
    <property type="entry name" value="GMC_OxRdtase_N"/>
</dbReference>
<evidence type="ECO:0000313" key="7">
    <source>
        <dbReference type="Proteomes" id="UP000230605"/>
    </source>
</evidence>
<keyword evidence="8" id="KW-1185">Reference proteome</keyword>
<evidence type="ECO:0000313" key="8">
    <source>
        <dbReference type="Proteomes" id="UP001302367"/>
    </source>
</evidence>
<evidence type="ECO:0000256" key="2">
    <source>
        <dbReference type="PIRSR" id="PIRSR000137-2"/>
    </source>
</evidence>
<evidence type="ECO:0000256" key="3">
    <source>
        <dbReference type="SAM" id="SignalP"/>
    </source>
</evidence>
<feature type="binding site" evidence="2">
    <location>
        <position position="285"/>
    </location>
    <ligand>
        <name>FAD</name>
        <dbReference type="ChEBI" id="CHEBI:57692"/>
    </ligand>
</feature>
<feature type="domain" description="Glucose-methanol-choline oxidoreductase N-terminal" evidence="4">
    <location>
        <begin position="337"/>
        <end position="351"/>
    </location>
</feature>
<evidence type="ECO:0000313" key="6">
    <source>
        <dbReference type="EMBL" id="WPA97981.1"/>
    </source>
</evidence>
<dbReference type="PANTHER" id="PTHR11552">
    <property type="entry name" value="GLUCOSE-METHANOL-CHOLINE GMC OXIDOREDUCTASE"/>
    <property type="match status" value="1"/>
</dbReference>
<dbReference type="InterPro" id="IPR012132">
    <property type="entry name" value="GMC_OxRdtase"/>
</dbReference>
<feature type="signal peptide" evidence="3">
    <location>
        <begin position="1"/>
        <end position="19"/>
    </location>
</feature>
<dbReference type="InterPro" id="IPR036188">
    <property type="entry name" value="FAD/NAD-bd_sf"/>
</dbReference>
<organism evidence="5 7">
    <name type="scientific">Cercospora beticola</name>
    <name type="common">Sugarbeet leaf spot fungus</name>
    <dbReference type="NCBI Taxonomy" id="122368"/>
    <lineage>
        <taxon>Eukaryota</taxon>
        <taxon>Fungi</taxon>
        <taxon>Dikarya</taxon>
        <taxon>Ascomycota</taxon>
        <taxon>Pezizomycotina</taxon>
        <taxon>Dothideomycetes</taxon>
        <taxon>Dothideomycetidae</taxon>
        <taxon>Mycosphaerellales</taxon>
        <taxon>Mycosphaerellaceae</taxon>
        <taxon>Cercospora</taxon>
    </lineage>
</organism>
<dbReference type="Pfam" id="PF00732">
    <property type="entry name" value="GMC_oxred_N"/>
    <property type="match status" value="1"/>
</dbReference>
<reference evidence="6 8" key="2">
    <citation type="submission" date="2023-09" db="EMBL/GenBank/DDBJ databases">
        <title>Complete-Gapless Cercospora beticola genome.</title>
        <authorList>
            <person name="Wyatt N.A."/>
            <person name="Spanner R.E."/>
            <person name="Bolton M.D."/>
        </authorList>
    </citation>
    <scope>NUCLEOTIDE SEQUENCE [LARGE SCALE GENOMIC DNA]</scope>
    <source>
        <strain evidence="6">Cb09-40</strain>
    </source>
</reference>
<accession>A0A2G5HYC6</accession>
<dbReference type="Pfam" id="PF05199">
    <property type="entry name" value="GMC_oxred_C"/>
    <property type="match status" value="1"/>
</dbReference>
<proteinExistence type="inferred from homology"/>
<dbReference type="SUPFAM" id="SSF54373">
    <property type="entry name" value="FAD-linked reductases, C-terminal domain"/>
    <property type="match status" value="1"/>
</dbReference>
<reference evidence="5 7" key="1">
    <citation type="submission" date="2015-10" db="EMBL/GenBank/DDBJ databases">
        <title>The cercosporin biosynthetic gene cluster was horizontally transferred to several fungal lineages and shown to be expanded in Cercospora beticola based on microsynteny with recipient genomes.</title>
        <authorList>
            <person name="De Jonge R."/>
            <person name="Ebert M.K."/>
            <person name="Suttle J.C."/>
            <person name="Jurick Ii W.M."/>
            <person name="Secor G.A."/>
            <person name="Thomma B.P."/>
            <person name="Van De Peer Y."/>
            <person name="Bolton M.D."/>
        </authorList>
    </citation>
    <scope>NUCLEOTIDE SEQUENCE [LARGE SCALE GENOMIC DNA]</scope>
    <source>
        <strain evidence="5 7">09-40</strain>
    </source>
</reference>
<dbReference type="EMBL" id="LKMD01000102">
    <property type="protein sequence ID" value="PIA97564.1"/>
    <property type="molecule type" value="Genomic_DNA"/>
</dbReference>
<dbReference type="Pfam" id="PF13450">
    <property type="entry name" value="NAD_binding_8"/>
    <property type="match status" value="1"/>
</dbReference>
<dbReference type="Gene3D" id="3.30.560.10">
    <property type="entry name" value="Glucose Oxidase, domain 3"/>
    <property type="match status" value="1"/>
</dbReference>
<dbReference type="GO" id="GO:0050660">
    <property type="term" value="F:flavin adenine dinucleotide binding"/>
    <property type="evidence" value="ECO:0007669"/>
    <property type="project" value="InterPro"/>
</dbReference>
<comment type="cofactor">
    <cofactor evidence="2">
        <name>FAD</name>
        <dbReference type="ChEBI" id="CHEBI:57692"/>
    </cofactor>
</comment>
<feature type="chain" id="PRO_5013747515" evidence="3">
    <location>
        <begin position="20"/>
        <end position="642"/>
    </location>
</feature>
<dbReference type="SUPFAM" id="SSF51905">
    <property type="entry name" value="FAD/NAD(P)-binding domain"/>
    <property type="match status" value="1"/>
</dbReference>
<dbReference type="GO" id="GO:0016614">
    <property type="term" value="F:oxidoreductase activity, acting on CH-OH group of donors"/>
    <property type="evidence" value="ECO:0007669"/>
    <property type="project" value="InterPro"/>
</dbReference>
<dbReference type="Gene3D" id="3.50.50.60">
    <property type="entry name" value="FAD/NAD(P)-binding domain"/>
    <property type="match status" value="1"/>
</dbReference>
<evidence type="ECO:0000256" key="1">
    <source>
        <dbReference type="ARBA" id="ARBA00010790"/>
    </source>
</evidence>
<dbReference type="AlphaFoldDB" id="A0A2G5HYC6"/>
<dbReference type="Proteomes" id="UP000230605">
    <property type="component" value="Chromosome 2"/>
</dbReference>
<dbReference type="InterPro" id="IPR007867">
    <property type="entry name" value="GMC_OxRtase_C"/>
</dbReference>
<comment type="similarity">
    <text evidence="1">Belongs to the GMC oxidoreductase family.</text>
</comment>
<keyword evidence="2" id="KW-0285">Flavoprotein</keyword>
<dbReference type="Proteomes" id="UP001302367">
    <property type="component" value="Chromosome 2"/>
</dbReference>
<keyword evidence="3" id="KW-0732">Signal</keyword>
<sequence>MKWTTGIGALLSALSLTQALPTNEARQEETFEYIVVGSGAGGGPLASRLARAGHRTLLIEAGDDQTGNSNTTVPIFQTLVSGDPKLRWDFYVTHYKDQERARRDPKYVYDIGNGEVYTGLNPPPGAKDLGILYPRAGTLGGCVTHNALIWITAHESDWNGIQSLTGDDSWSASNMKQYLDKVKKWLPTEPTDPTILLRDLQFVQQLAGGASVATPGLIDLLKPVVGLTNALLGNPNAEVAGRDSKQGFYPIPLTMKNGERVGVKEFIRDTVAGGFPLTVRTNTYVTKVDFDTTGDKPRAVGVEYLSGSYLYRASPLSGGSGVQGSAKASKEIILSGGAYNTPQLLKLSGIGPEDELNSFDIPVLVNSPGVGTNMQDRYEIGLNVQHDKDFAILDGCTLDAKDHDKCYKQWVNSPYILAQRGVYATNGLAATMVKRSDFASTTDVDMFIFGSPANFTGYFPEWYNHILDQHNFYSWYTLKAHTRNTAGTVTLRSADPLDPPQIDFNYFDTGTTTNGADQADLNAMIQALKLSRSALQKYNQLPLSLLGGSKYTEFFPGPNVTSDEDLGTYIKDRAWGHHASCSVPMGADDDMNTPLDSKFRVKGVDGLRVVDASVFPKIPGVFITAPILVMSEKAADTILADA</sequence>
<dbReference type="PROSITE" id="PS00624">
    <property type="entry name" value="GMC_OXRED_2"/>
    <property type="match status" value="1"/>
</dbReference>
<name>A0A2G5HYC6_CERBT</name>
<dbReference type="EMBL" id="CP134185">
    <property type="protein sequence ID" value="WPA97981.1"/>
    <property type="molecule type" value="Genomic_DNA"/>
</dbReference>
<protein>
    <submittedName>
        <fullName evidence="5">Oxygen-dependent choline dehydrogenase</fullName>
    </submittedName>
</protein>